<dbReference type="InterPro" id="IPR013087">
    <property type="entry name" value="Znf_C2H2_type"/>
</dbReference>
<proteinExistence type="predicted"/>
<evidence type="ECO:0000256" key="1">
    <source>
        <dbReference type="PROSITE-ProRule" id="PRU00042"/>
    </source>
</evidence>
<dbReference type="GO" id="GO:0008270">
    <property type="term" value="F:zinc ion binding"/>
    <property type="evidence" value="ECO:0007669"/>
    <property type="project" value="UniProtKB-KW"/>
</dbReference>
<dbReference type="EMBL" id="JAAMPI010000273">
    <property type="protein sequence ID" value="KAF4633286.1"/>
    <property type="molecule type" value="Genomic_DNA"/>
</dbReference>
<keyword evidence="4" id="KW-1185">Reference proteome</keyword>
<gene>
    <name evidence="3" type="ORF">G7Y89_g4838</name>
</gene>
<keyword evidence="1" id="KW-0479">Metal-binding</keyword>
<name>A0A8H4RPZ4_9HELO</name>
<comment type="caution">
    <text evidence="3">The sequence shown here is derived from an EMBL/GenBank/DDBJ whole genome shotgun (WGS) entry which is preliminary data.</text>
</comment>
<dbReference type="Gene3D" id="3.30.160.60">
    <property type="entry name" value="Classic Zinc Finger"/>
    <property type="match status" value="1"/>
</dbReference>
<dbReference type="OrthoDB" id="7295497at2759"/>
<dbReference type="Proteomes" id="UP000566819">
    <property type="component" value="Unassembled WGS sequence"/>
</dbReference>
<feature type="domain" description="C2H2-type" evidence="2">
    <location>
        <begin position="63"/>
        <end position="93"/>
    </location>
</feature>
<dbReference type="PROSITE" id="PS50157">
    <property type="entry name" value="ZINC_FINGER_C2H2_2"/>
    <property type="match status" value="1"/>
</dbReference>
<sequence>MNPNVFHPQGDRAAPLPYDFKAMVPPFVKTPDQAANVFEENTTVSFEGCLQLPVVPQPQHARVSCTHPGCTKTFVRDYDRIRHEQTKHRAQRGTYLCTIPGCRKSSGTGYSRPDKLTEHMWKAHSNLGYAKRV</sequence>
<dbReference type="PROSITE" id="PS00028">
    <property type="entry name" value="ZINC_FINGER_C2H2_1"/>
    <property type="match status" value="1"/>
</dbReference>
<keyword evidence="1" id="KW-0863">Zinc-finger</keyword>
<dbReference type="SMART" id="SM00355">
    <property type="entry name" value="ZnF_C2H2"/>
    <property type="match status" value="2"/>
</dbReference>
<evidence type="ECO:0000259" key="2">
    <source>
        <dbReference type="PROSITE" id="PS50157"/>
    </source>
</evidence>
<dbReference type="AlphaFoldDB" id="A0A8H4RPZ4"/>
<evidence type="ECO:0000313" key="3">
    <source>
        <dbReference type="EMBL" id="KAF4633286.1"/>
    </source>
</evidence>
<accession>A0A8H4RPZ4</accession>
<reference evidence="3 4" key="1">
    <citation type="submission" date="2020-03" db="EMBL/GenBank/DDBJ databases">
        <title>Draft Genome Sequence of Cudoniella acicularis.</title>
        <authorList>
            <person name="Buettner E."/>
            <person name="Kellner H."/>
        </authorList>
    </citation>
    <scope>NUCLEOTIDE SEQUENCE [LARGE SCALE GENOMIC DNA]</scope>
    <source>
        <strain evidence="3 4">DSM 108380</strain>
    </source>
</reference>
<evidence type="ECO:0000313" key="4">
    <source>
        <dbReference type="Proteomes" id="UP000566819"/>
    </source>
</evidence>
<organism evidence="3 4">
    <name type="scientific">Cudoniella acicularis</name>
    <dbReference type="NCBI Taxonomy" id="354080"/>
    <lineage>
        <taxon>Eukaryota</taxon>
        <taxon>Fungi</taxon>
        <taxon>Dikarya</taxon>
        <taxon>Ascomycota</taxon>
        <taxon>Pezizomycotina</taxon>
        <taxon>Leotiomycetes</taxon>
        <taxon>Helotiales</taxon>
        <taxon>Tricladiaceae</taxon>
        <taxon>Cudoniella</taxon>
    </lineage>
</organism>
<keyword evidence="1" id="KW-0862">Zinc</keyword>
<protein>
    <recommendedName>
        <fullName evidence="2">C2H2-type domain-containing protein</fullName>
    </recommendedName>
</protein>